<dbReference type="PANTHER" id="PTHR11728:SF1">
    <property type="entry name" value="GLYCEROL-3-PHOSPHATE DEHYDROGENASE [NAD(+)] 2, CHLOROPLASTIC"/>
    <property type="match status" value="1"/>
</dbReference>
<feature type="binding site" evidence="7">
    <location>
        <position position="134"/>
    </location>
    <ligand>
        <name>NADPH</name>
        <dbReference type="ChEBI" id="CHEBI:57783"/>
    </ligand>
</feature>
<feature type="binding site" evidence="7">
    <location>
        <position position="63"/>
    </location>
    <ligand>
        <name>NADPH</name>
        <dbReference type="ChEBI" id="CHEBI:57783"/>
    </ligand>
</feature>
<evidence type="ECO:0000313" key="13">
    <source>
        <dbReference type="Proteomes" id="UP000831327"/>
    </source>
</evidence>
<feature type="binding site" evidence="7">
    <location>
        <position position="162"/>
    </location>
    <ligand>
        <name>sn-glycerol 3-phosphate</name>
        <dbReference type="ChEBI" id="CHEBI:57597"/>
    </ligand>
</feature>
<dbReference type="Pfam" id="PF01210">
    <property type="entry name" value="NAD_Gly3P_dh_N"/>
    <property type="match status" value="1"/>
</dbReference>
<feature type="binding site" evidence="7">
    <location>
        <position position="307"/>
    </location>
    <ligand>
        <name>NADPH</name>
        <dbReference type="ChEBI" id="CHEBI:57783"/>
    </ligand>
</feature>
<evidence type="ECO:0000256" key="1">
    <source>
        <dbReference type="ARBA" id="ARBA00011009"/>
    </source>
</evidence>
<proteinExistence type="inferred from homology"/>
<dbReference type="Gene3D" id="3.40.50.720">
    <property type="entry name" value="NAD(P)-binding Rossmann-like Domain"/>
    <property type="match status" value="1"/>
</dbReference>
<dbReference type="InterPro" id="IPR006109">
    <property type="entry name" value="G3P_DH_NAD-dep_C"/>
</dbReference>
<evidence type="ECO:0000256" key="3">
    <source>
        <dbReference type="ARBA" id="ARBA00023002"/>
    </source>
</evidence>
<dbReference type="Pfam" id="PF07479">
    <property type="entry name" value="NAD_Gly3P_dh_C"/>
    <property type="match status" value="1"/>
</dbReference>
<dbReference type="InterPro" id="IPR036291">
    <property type="entry name" value="NAD(P)-bd_dom_sf"/>
</dbReference>
<feature type="binding site" evidence="7">
    <location>
        <position position="281"/>
    </location>
    <ligand>
        <name>sn-glycerol 3-phosphate</name>
        <dbReference type="ChEBI" id="CHEBI:57597"/>
    </ligand>
</feature>
<feature type="domain" description="Glycerol-3-phosphate dehydrogenase NAD-dependent N-terminal" evidence="10">
    <location>
        <begin position="35"/>
        <end position="185"/>
    </location>
</feature>
<dbReference type="SUPFAM" id="SSF51735">
    <property type="entry name" value="NAD(P)-binding Rossmann-fold domains"/>
    <property type="match status" value="1"/>
</dbReference>
<evidence type="ECO:0000256" key="4">
    <source>
        <dbReference type="ARBA" id="ARBA00023098"/>
    </source>
</evidence>
<evidence type="ECO:0000256" key="6">
    <source>
        <dbReference type="ARBA" id="ARBA00023264"/>
    </source>
</evidence>
<keyword evidence="7" id="KW-0963">Cytoplasm</keyword>
<comment type="similarity">
    <text evidence="1 7 8">Belongs to the NAD-dependent glycerol-3-phosphate dehydrogenase family.</text>
</comment>
<reference evidence="12 13" key="1">
    <citation type="journal article" date="2016" name="Microbes Environ.">
        <title>Phylogenetically diverse aerobic anoxygenic phototrophic bacteria isolated from epilithic biofilms in Tama river, Japan.</title>
        <authorList>
            <person name="Hirose S."/>
            <person name="Matsuura K."/>
            <person name="Haruta S."/>
        </authorList>
    </citation>
    <scope>NUCLEOTIDE SEQUENCE [LARGE SCALE GENOMIC DNA]</scope>
    <source>
        <strain evidence="12 13">S08</strain>
    </source>
</reference>
<keyword evidence="2 7" id="KW-0444">Lipid biosynthesis</keyword>
<comment type="subcellular location">
    <subcellularLocation>
        <location evidence="7">Cytoplasm</location>
    </subcellularLocation>
</comment>
<evidence type="ECO:0000259" key="11">
    <source>
        <dbReference type="Pfam" id="PF07479"/>
    </source>
</evidence>
<feature type="binding site" evidence="7">
    <location>
        <position position="281"/>
    </location>
    <ligand>
        <name>NADPH</name>
        <dbReference type="ChEBI" id="CHEBI:57783"/>
    </ligand>
</feature>
<accession>A0ABN6NXT9</accession>
<keyword evidence="5 7" id="KW-0594">Phospholipid biosynthesis</keyword>
<dbReference type="EC" id="1.1.1.94" evidence="7"/>
<dbReference type="NCBIfam" id="NF000940">
    <property type="entry name" value="PRK00094.1-2"/>
    <property type="match status" value="1"/>
</dbReference>
<comment type="caution">
    <text evidence="7">Lacks conserved residue(s) required for the propagation of feature annotation.</text>
</comment>
<dbReference type="PIRSF" id="PIRSF000114">
    <property type="entry name" value="Glycerol-3-P_dh"/>
    <property type="match status" value="1"/>
</dbReference>
<evidence type="ECO:0000256" key="7">
    <source>
        <dbReference type="HAMAP-Rule" id="MF_00394"/>
    </source>
</evidence>
<evidence type="ECO:0000313" key="12">
    <source>
        <dbReference type="EMBL" id="BDG70688.1"/>
    </source>
</evidence>
<dbReference type="PRINTS" id="PR00077">
    <property type="entry name" value="GPDHDRGNASE"/>
</dbReference>
<comment type="catalytic activity">
    <reaction evidence="7">
        <text>sn-glycerol 3-phosphate + NAD(+) = dihydroxyacetone phosphate + NADH + H(+)</text>
        <dbReference type="Rhea" id="RHEA:11092"/>
        <dbReference type="ChEBI" id="CHEBI:15378"/>
        <dbReference type="ChEBI" id="CHEBI:57540"/>
        <dbReference type="ChEBI" id="CHEBI:57597"/>
        <dbReference type="ChEBI" id="CHEBI:57642"/>
        <dbReference type="ChEBI" id="CHEBI:57945"/>
        <dbReference type="EC" id="1.1.1.94"/>
    </reaction>
</comment>
<evidence type="ECO:0000256" key="8">
    <source>
        <dbReference type="RuleBase" id="RU000437"/>
    </source>
</evidence>
<feature type="binding site" evidence="7">
    <location>
        <position position="134"/>
    </location>
    <ligand>
        <name>sn-glycerol 3-phosphate</name>
        <dbReference type="ChEBI" id="CHEBI:57597"/>
    </ligand>
</feature>
<feature type="binding site" evidence="7">
    <location>
        <position position="43"/>
    </location>
    <ligand>
        <name>NADPH</name>
        <dbReference type="ChEBI" id="CHEBI:57783"/>
    </ligand>
</feature>
<dbReference type="NCBIfam" id="NF000942">
    <property type="entry name" value="PRK00094.1-4"/>
    <property type="match status" value="1"/>
</dbReference>
<dbReference type="PROSITE" id="PS00957">
    <property type="entry name" value="NAD_G3PDH"/>
    <property type="match status" value="1"/>
</dbReference>
<comment type="pathway">
    <text evidence="7">Membrane lipid metabolism; glycerophospholipid metabolism.</text>
</comment>
<organism evidence="12 13">
    <name type="scientific">Roseomonas fluvialis</name>
    <dbReference type="NCBI Taxonomy" id="1750527"/>
    <lineage>
        <taxon>Bacteria</taxon>
        <taxon>Pseudomonadati</taxon>
        <taxon>Pseudomonadota</taxon>
        <taxon>Alphaproteobacteria</taxon>
        <taxon>Acetobacterales</taxon>
        <taxon>Roseomonadaceae</taxon>
        <taxon>Roseomonas</taxon>
    </lineage>
</organism>
<keyword evidence="7" id="KW-0521">NADP</keyword>
<dbReference type="Gene3D" id="1.10.1040.10">
    <property type="entry name" value="N-(1-d-carboxylethyl)-l-norvaline Dehydrogenase, domain 2"/>
    <property type="match status" value="1"/>
</dbReference>
<feature type="binding site" evidence="7">
    <location>
        <position position="280"/>
    </location>
    <ligand>
        <name>sn-glycerol 3-phosphate</name>
        <dbReference type="ChEBI" id="CHEBI:57597"/>
    </ligand>
</feature>
<dbReference type="InterPro" id="IPR011128">
    <property type="entry name" value="G3P_DH_NAD-dep_N"/>
</dbReference>
<keyword evidence="4 7" id="KW-0443">Lipid metabolism</keyword>
<evidence type="ECO:0000259" key="10">
    <source>
        <dbReference type="Pfam" id="PF01210"/>
    </source>
</evidence>
<sequence length="357" mass="35215">MDRAGCIAEAANAIRTTRETAGVTPRPHAAVTSRIAILGAGAWGTALAIQAARAGRSAVLWARDAGRAAEIGALRENRRYLPGMPLPEAVDVTADAAEALHGAALALLVVPAQALRGVVASLPPAPVPLLLCCKGVEAGSLALPLEVLGAVRPGAAAGVLSGPNFAHEVARGLPAAAVVAATDPALRDSAVALLGSPGFRLYGGEDPVGAEVGGAAKNVIAIAAGAVIGAGLGENARAALVTRGLAELSRLAVALGGRAETAAGLTGLGDLMLTCAGPGSRNMSLGLALGRGESLAEVLAARTAVTEGVTTAPALVARAGTVGVELPICAAVADLVAERITVREAMALLLARPLRAE</sequence>
<protein>
    <recommendedName>
        <fullName evidence="7">Glycerol-3-phosphate dehydrogenase [NAD(P)+]</fullName>
        <ecNumber evidence="7">1.1.1.94</ecNumber>
    </recommendedName>
    <alternativeName>
        <fullName evidence="7">NAD(P)(+)-dependent glycerol-3-phosphate dehydrogenase</fullName>
    </alternativeName>
    <alternativeName>
        <fullName evidence="7">NAD(P)H-dependent dihydroxyacetone-phosphate reductase</fullName>
    </alternativeName>
</protein>
<evidence type="ECO:0000256" key="2">
    <source>
        <dbReference type="ARBA" id="ARBA00022516"/>
    </source>
</evidence>
<feature type="binding site" evidence="7">
    <location>
        <position position="305"/>
    </location>
    <ligand>
        <name>NADPH</name>
        <dbReference type="ChEBI" id="CHEBI:57783"/>
    </ligand>
</feature>
<dbReference type="InterPro" id="IPR013328">
    <property type="entry name" value="6PGD_dom2"/>
</dbReference>
<keyword evidence="6 7" id="KW-1208">Phospholipid metabolism</keyword>
<comment type="catalytic activity">
    <reaction evidence="7 9">
        <text>sn-glycerol 3-phosphate + NADP(+) = dihydroxyacetone phosphate + NADPH + H(+)</text>
        <dbReference type="Rhea" id="RHEA:11096"/>
        <dbReference type="ChEBI" id="CHEBI:15378"/>
        <dbReference type="ChEBI" id="CHEBI:57597"/>
        <dbReference type="ChEBI" id="CHEBI:57642"/>
        <dbReference type="ChEBI" id="CHEBI:57783"/>
        <dbReference type="ChEBI" id="CHEBI:58349"/>
        <dbReference type="EC" id="1.1.1.94"/>
    </reaction>
</comment>
<dbReference type="Proteomes" id="UP000831327">
    <property type="component" value="Chromosome"/>
</dbReference>
<dbReference type="InterPro" id="IPR008927">
    <property type="entry name" value="6-PGluconate_DH-like_C_sf"/>
</dbReference>
<name>A0ABN6NXT9_9PROT</name>
<feature type="binding site" evidence="7">
    <location>
        <position position="217"/>
    </location>
    <ligand>
        <name>sn-glycerol 3-phosphate</name>
        <dbReference type="ChEBI" id="CHEBI:57597"/>
    </ligand>
</feature>
<keyword evidence="13" id="KW-1185">Reference proteome</keyword>
<feature type="active site" description="Proton acceptor" evidence="7">
    <location>
        <position position="217"/>
    </location>
</feature>
<keyword evidence="7" id="KW-0547">Nucleotide-binding</keyword>
<gene>
    <name evidence="7 12" type="primary">gpsA</name>
    <name evidence="12" type="ORF">Rmf_06170</name>
</gene>
<dbReference type="InterPro" id="IPR006168">
    <property type="entry name" value="G3P_DH_NAD-dep"/>
</dbReference>
<dbReference type="SUPFAM" id="SSF48179">
    <property type="entry name" value="6-phosphogluconate dehydrogenase C-terminal domain-like"/>
    <property type="match status" value="1"/>
</dbReference>
<dbReference type="PANTHER" id="PTHR11728">
    <property type="entry name" value="GLYCEROL-3-PHOSPHATE DEHYDROGENASE"/>
    <property type="match status" value="1"/>
</dbReference>
<feature type="domain" description="Glycerol-3-phosphate dehydrogenase NAD-dependent C-terminal" evidence="11">
    <location>
        <begin position="206"/>
        <end position="346"/>
    </location>
</feature>
<evidence type="ECO:0000256" key="9">
    <source>
        <dbReference type="RuleBase" id="RU000439"/>
    </source>
</evidence>
<dbReference type="EMBL" id="AP025637">
    <property type="protein sequence ID" value="BDG70688.1"/>
    <property type="molecule type" value="Genomic_DNA"/>
</dbReference>
<feature type="binding site" evidence="7">
    <location>
        <position position="270"/>
    </location>
    <ligand>
        <name>sn-glycerol 3-phosphate</name>
        <dbReference type="ChEBI" id="CHEBI:57597"/>
    </ligand>
</feature>
<feature type="binding site" evidence="7">
    <location>
        <position position="80"/>
    </location>
    <ligand>
        <name>NADPH</name>
        <dbReference type="ChEBI" id="CHEBI:57783"/>
    </ligand>
</feature>
<comment type="function">
    <text evidence="7">Catalyzes the reduction of the glycolytic intermediate dihydroxyacetone phosphate (DHAP) to sn-glycerol 3-phosphate (G3P), the key precursor for phospholipid synthesis.</text>
</comment>
<feature type="binding site" evidence="7">
    <location>
        <position position="166"/>
    </location>
    <ligand>
        <name>NADPH</name>
        <dbReference type="ChEBI" id="CHEBI:57783"/>
    </ligand>
</feature>
<keyword evidence="7 8" id="KW-0520">NAD</keyword>
<dbReference type="HAMAP" id="MF_00394">
    <property type="entry name" value="NAD_Glyc3P_dehydrog"/>
    <property type="match status" value="1"/>
</dbReference>
<evidence type="ECO:0000256" key="5">
    <source>
        <dbReference type="ARBA" id="ARBA00023209"/>
    </source>
</evidence>
<feature type="binding site" evidence="7">
    <location>
        <position position="282"/>
    </location>
    <ligand>
        <name>sn-glycerol 3-phosphate</name>
        <dbReference type="ChEBI" id="CHEBI:57597"/>
    </ligand>
</feature>
<keyword evidence="3 7" id="KW-0560">Oxidoreductase</keyword>